<dbReference type="AlphaFoldDB" id="A0A8X7VK38"/>
<dbReference type="Pfam" id="PF17250">
    <property type="entry name" value="NDUFB11"/>
    <property type="match status" value="1"/>
</dbReference>
<sequence>MGFIMEFAENLVLRLMEDPEVRQESEEHIYEMHERCKKIKRCGLCLFVLMVSGRLNVTTLSFVGILRSSQVAGRRDPYDDLLRTILLLRPQTDQTVVSYLIWYHLDAAFEYMLCAAHSCICVCLLTHQMDCHEPMIHICFNYLGWSKWCESLVFALLFN</sequence>
<proteinExistence type="predicted"/>
<keyword evidence="2" id="KW-1185">Reference proteome</keyword>
<dbReference type="Proteomes" id="UP000886595">
    <property type="component" value="Unassembled WGS sequence"/>
</dbReference>
<comment type="caution">
    <text evidence="1">The sequence shown here is derived from an EMBL/GenBank/DDBJ whole genome shotgun (WGS) entry which is preliminary data.</text>
</comment>
<dbReference type="PANTHER" id="PTHR37709">
    <property type="entry name" value="EXPRESSED PROTEIN"/>
    <property type="match status" value="1"/>
</dbReference>
<name>A0A8X7VK38_BRACI</name>
<dbReference type="EMBL" id="JAAMPC010000005">
    <property type="protein sequence ID" value="KAG2312716.1"/>
    <property type="molecule type" value="Genomic_DNA"/>
</dbReference>
<dbReference type="OrthoDB" id="2016140at2759"/>
<accession>A0A8X7VK38</accession>
<evidence type="ECO:0000313" key="2">
    <source>
        <dbReference type="Proteomes" id="UP000886595"/>
    </source>
</evidence>
<organism evidence="1 2">
    <name type="scientific">Brassica carinata</name>
    <name type="common">Ethiopian mustard</name>
    <name type="synonym">Abyssinian cabbage</name>
    <dbReference type="NCBI Taxonomy" id="52824"/>
    <lineage>
        <taxon>Eukaryota</taxon>
        <taxon>Viridiplantae</taxon>
        <taxon>Streptophyta</taxon>
        <taxon>Embryophyta</taxon>
        <taxon>Tracheophyta</taxon>
        <taxon>Spermatophyta</taxon>
        <taxon>Magnoliopsida</taxon>
        <taxon>eudicotyledons</taxon>
        <taxon>Gunneridae</taxon>
        <taxon>Pentapetalae</taxon>
        <taxon>rosids</taxon>
        <taxon>malvids</taxon>
        <taxon>Brassicales</taxon>
        <taxon>Brassicaceae</taxon>
        <taxon>Brassiceae</taxon>
        <taxon>Brassica</taxon>
    </lineage>
</organism>
<protein>
    <submittedName>
        <fullName evidence="1">Uncharacterized protein</fullName>
    </submittedName>
</protein>
<evidence type="ECO:0000313" key="1">
    <source>
        <dbReference type="EMBL" id="KAG2312716.1"/>
    </source>
</evidence>
<dbReference type="PANTHER" id="PTHR37709:SF1">
    <property type="entry name" value="EXPRESSED PROTEIN"/>
    <property type="match status" value="1"/>
</dbReference>
<reference evidence="1 2" key="1">
    <citation type="submission" date="2020-02" db="EMBL/GenBank/DDBJ databases">
        <authorList>
            <person name="Ma Q."/>
            <person name="Huang Y."/>
            <person name="Song X."/>
            <person name="Pei D."/>
        </authorList>
    </citation>
    <scope>NUCLEOTIDE SEQUENCE [LARGE SCALE GENOMIC DNA]</scope>
    <source>
        <strain evidence="1">Sxm20200214</strain>
        <tissue evidence="1">Leaf</tissue>
    </source>
</reference>
<gene>
    <name evidence="1" type="ORF">Bca52824_024273</name>
</gene>
<dbReference type="InterPro" id="IPR035204">
    <property type="entry name" value="NDUFB11"/>
</dbReference>